<sequence>MASVSPYDIGRAFSYWYYAYVNERRDDCFRFYRPQSTIIVGELSAEPAIVVQGCDQSEVCNARDYRFPSSCAAVLMTIDAYSNAPDNSIVTLMITGHYTVPADEVAPPIPFSEFFVLHNDGQVYWIKHHVRRLMVHPIAPPASQPVAEPAEVKEPVTAAEAVKAEPKAERKEQKREPKREKKEDTPKPTERKPERKVAGVRGKPRSVFRGAIDDETFARQVFVRLAGPGEVVDLETEFKKINNTHEAFELTKVNGNTAFASFATVEEAHHMCGEHRIEGTKKVVIVEPRQRETRRR</sequence>
<dbReference type="InterPro" id="IPR002075">
    <property type="entry name" value="NTF2_dom"/>
</dbReference>
<evidence type="ECO:0000259" key="2">
    <source>
        <dbReference type="PROSITE" id="PS50177"/>
    </source>
</evidence>
<feature type="compositionally biased region" description="Basic and acidic residues" evidence="1">
    <location>
        <begin position="162"/>
        <end position="197"/>
    </location>
</feature>
<evidence type="ECO:0000256" key="1">
    <source>
        <dbReference type="SAM" id="MobiDB-lite"/>
    </source>
</evidence>
<dbReference type="InterPro" id="IPR032710">
    <property type="entry name" value="NTF2-like_dom_sf"/>
</dbReference>
<dbReference type="Pfam" id="PF02136">
    <property type="entry name" value="NTF2"/>
    <property type="match status" value="1"/>
</dbReference>
<proteinExistence type="predicted"/>
<feature type="domain" description="NTF2" evidence="2">
    <location>
        <begin position="9"/>
        <end position="133"/>
    </location>
</feature>
<gene>
    <name evidence="3" type="ORF">J8273_7120</name>
</gene>
<keyword evidence="4" id="KW-1185">Reference proteome</keyword>
<dbReference type="Gene3D" id="3.10.450.50">
    <property type="match status" value="1"/>
</dbReference>
<comment type="caution">
    <text evidence="3">The sequence shown here is derived from an EMBL/GenBank/DDBJ whole genome shotgun (WGS) entry which is preliminary data.</text>
</comment>
<feature type="region of interest" description="Disordered" evidence="1">
    <location>
        <begin position="140"/>
        <end position="205"/>
    </location>
</feature>
<reference evidence="3" key="1">
    <citation type="submission" date="2021-05" db="EMBL/GenBank/DDBJ databases">
        <title>A free-living protist that lacks canonical eukaryotic 1 DNA replication and segregation systems.</title>
        <authorList>
            <person name="Salas-Leiva D.E."/>
            <person name="Tromer E.C."/>
            <person name="Curtis B.A."/>
            <person name="Jerlstrom-Hultqvist J."/>
            <person name="Kolisko M."/>
            <person name="Yi Z."/>
            <person name="Salas-Leiva J.S."/>
            <person name="Gallot-Lavallee L."/>
            <person name="Kops G.J.P.L."/>
            <person name="Archibald J.M."/>
            <person name="Simpson A.G.B."/>
            <person name="Roger A.J."/>
        </authorList>
    </citation>
    <scope>NUCLEOTIDE SEQUENCE</scope>
    <source>
        <strain evidence="3">BICM</strain>
    </source>
</reference>
<protein>
    <submittedName>
        <fullName evidence="3">Nuclear transport factor 2 domain</fullName>
    </submittedName>
</protein>
<dbReference type="Proteomes" id="UP000717585">
    <property type="component" value="Unassembled WGS sequence"/>
</dbReference>
<dbReference type="AlphaFoldDB" id="A0A8J6AZ78"/>
<feature type="compositionally biased region" description="Low complexity" evidence="1">
    <location>
        <begin position="145"/>
        <end position="161"/>
    </location>
</feature>
<evidence type="ECO:0000313" key="4">
    <source>
        <dbReference type="Proteomes" id="UP000717585"/>
    </source>
</evidence>
<evidence type="ECO:0000313" key="3">
    <source>
        <dbReference type="EMBL" id="KAG9390859.1"/>
    </source>
</evidence>
<name>A0A8J6AZ78_9EUKA</name>
<accession>A0A8J6AZ78</accession>
<dbReference type="InterPro" id="IPR018222">
    <property type="entry name" value="Nuclear_transport_factor_2_euk"/>
</dbReference>
<dbReference type="SUPFAM" id="SSF54427">
    <property type="entry name" value="NTF2-like"/>
    <property type="match status" value="1"/>
</dbReference>
<dbReference type="PROSITE" id="PS50177">
    <property type="entry name" value="NTF2_DOMAIN"/>
    <property type="match status" value="1"/>
</dbReference>
<dbReference type="EMBL" id="JAHDYR010000062">
    <property type="protein sequence ID" value="KAG9390859.1"/>
    <property type="molecule type" value="Genomic_DNA"/>
</dbReference>
<organism evidence="3 4">
    <name type="scientific">Carpediemonas membranifera</name>
    <dbReference type="NCBI Taxonomy" id="201153"/>
    <lineage>
        <taxon>Eukaryota</taxon>
        <taxon>Metamonada</taxon>
        <taxon>Carpediemonas-like organisms</taxon>
        <taxon>Carpediemonas</taxon>
    </lineage>
</organism>